<organism evidence="11 12">
    <name type="scientific">Candidatus Opimibacter skivensis</name>
    <dbReference type="NCBI Taxonomy" id="2982028"/>
    <lineage>
        <taxon>Bacteria</taxon>
        <taxon>Pseudomonadati</taxon>
        <taxon>Bacteroidota</taxon>
        <taxon>Saprospiria</taxon>
        <taxon>Saprospirales</taxon>
        <taxon>Saprospiraceae</taxon>
        <taxon>Candidatus Opimibacter</taxon>
    </lineage>
</organism>
<comment type="caution">
    <text evidence="11">The sequence shown here is derived from an EMBL/GenBank/DDBJ whole genome shotgun (WGS) entry which is preliminary data.</text>
</comment>
<evidence type="ECO:0000256" key="5">
    <source>
        <dbReference type="ARBA" id="ARBA00023134"/>
    </source>
</evidence>
<dbReference type="AlphaFoldDB" id="A0A9D7SYE9"/>
<sequence length="283" mass="31993">MGKSTLLNALVGEKMSIITSKPQTTRHRIIGILNGEDFQIVFSDTPGFIDEPAYAMHKMMNSFITSSFDDADIILFITDPYEPLNEEHNLIKRISMHPSPAILIINKKDLLTPDALELRKSELSALLPERKIHAVSALRGDGIEELMEDIVSMLPEGPAFYPKDQLTDRPERFFVSEIIRGKILELYRDEIPYTCEIGIDSFTEGDSNKGPITRIGAIIYTMDERKKSILLGKGGLAIKQLGTEARTEIEAFLDKRVFLDLAVKVKDNWRDDDQSLKTFGYQQ</sequence>
<dbReference type="InterPro" id="IPR009019">
    <property type="entry name" value="KH_sf_prok-type"/>
</dbReference>
<dbReference type="PROSITE" id="PS51713">
    <property type="entry name" value="G_ERA"/>
    <property type="match status" value="1"/>
</dbReference>
<dbReference type="InterPro" id="IPR005225">
    <property type="entry name" value="Small_GTP-bd"/>
</dbReference>
<gene>
    <name evidence="6 11" type="primary">era</name>
    <name evidence="11" type="ORF">IPP15_18140</name>
</gene>
<dbReference type="GO" id="GO:0005525">
    <property type="term" value="F:GTP binding"/>
    <property type="evidence" value="ECO:0007669"/>
    <property type="project" value="UniProtKB-UniRule"/>
</dbReference>
<dbReference type="Proteomes" id="UP000808337">
    <property type="component" value="Unassembled WGS sequence"/>
</dbReference>
<dbReference type="InterPro" id="IPR006073">
    <property type="entry name" value="GTP-bd"/>
</dbReference>
<evidence type="ECO:0000256" key="7">
    <source>
        <dbReference type="PROSITE-ProRule" id="PRU01050"/>
    </source>
</evidence>
<keyword evidence="6" id="KW-0963">Cytoplasm</keyword>
<accession>A0A9D7SYE9</accession>
<comment type="subcellular location">
    <subcellularLocation>
        <location evidence="6">Cytoplasm</location>
    </subcellularLocation>
    <subcellularLocation>
        <location evidence="6">Cell membrane</location>
        <topology evidence="6">Peripheral membrane protein</topology>
    </subcellularLocation>
</comment>
<dbReference type="EMBL" id="JADKGY010000029">
    <property type="protein sequence ID" value="MBK9984263.1"/>
    <property type="molecule type" value="Genomic_DNA"/>
</dbReference>
<comment type="function">
    <text evidence="6">An essential GTPase that binds both GDP and GTP, with rapid nucleotide exchange. Plays a role in 16S rRNA processing and 30S ribosomal subunit biogenesis and possibly also in cell cycle regulation and energy metabolism.</text>
</comment>
<keyword evidence="6" id="KW-0699">rRNA-binding</keyword>
<dbReference type="NCBIfam" id="TIGR00231">
    <property type="entry name" value="small_GTP"/>
    <property type="match status" value="1"/>
</dbReference>
<evidence type="ECO:0000256" key="8">
    <source>
        <dbReference type="RuleBase" id="RU003761"/>
    </source>
</evidence>
<keyword evidence="6" id="KW-1003">Cell membrane</keyword>
<feature type="domain" description="KH type-2" evidence="9">
    <location>
        <begin position="187"/>
        <end position="267"/>
    </location>
</feature>
<dbReference type="GO" id="GO:0005737">
    <property type="term" value="C:cytoplasm"/>
    <property type="evidence" value="ECO:0007669"/>
    <property type="project" value="UniProtKB-SubCell"/>
</dbReference>
<dbReference type="InterPro" id="IPR005662">
    <property type="entry name" value="GTPase_Era-like"/>
</dbReference>
<dbReference type="GO" id="GO:0005886">
    <property type="term" value="C:plasma membrane"/>
    <property type="evidence" value="ECO:0007669"/>
    <property type="project" value="UniProtKB-SubCell"/>
</dbReference>
<evidence type="ECO:0000313" key="12">
    <source>
        <dbReference type="Proteomes" id="UP000808337"/>
    </source>
</evidence>
<protein>
    <recommendedName>
        <fullName evidence="2 6">GTPase Era</fullName>
    </recommendedName>
</protein>
<dbReference type="Pfam" id="PF01926">
    <property type="entry name" value="MMR_HSR1"/>
    <property type="match status" value="1"/>
</dbReference>
<dbReference type="GO" id="GO:0000028">
    <property type="term" value="P:ribosomal small subunit assembly"/>
    <property type="evidence" value="ECO:0007669"/>
    <property type="project" value="TreeGrafter"/>
</dbReference>
<dbReference type="GO" id="GO:0070181">
    <property type="term" value="F:small ribosomal subunit rRNA binding"/>
    <property type="evidence" value="ECO:0007669"/>
    <property type="project" value="UniProtKB-UniRule"/>
</dbReference>
<evidence type="ECO:0000256" key="1">
    <source>
        <dbReference type="ARBA" id="ARBA00007921"/>
    </source>
</evidence>
<dbReference type="CDD" id="cd04163">
    <property type="entry name" value="Era"/>
    <property type="match status" value="1"/>
</dbReference>
<dbReference type="GO" id="GO:0003924">
    <property type="term" value="F:GTPase activity"/>
    <property type="evidence" value="ECO:0007669"/>
    <property type="project" value="UniProtKB-UniRule"/>
</dbReference>
<comment type="caution">
    <text evidence="6 7">Lacks conserved residue(s) required for the propagation of feature annotation.</text>
</comment>
<evidence type="ECO:0000256" key="4">
    <source>
        <dbReference type="ARBA" id="ARBA00022884"/>
    </source>
</evidence>
<dbReference type="PANTHER" id="PTHR42698">
    <property type="entry name" value="GTPASE ERA"/>
    <property type="match status" value="1"/>
</dbReference>
<dbReference type="Pfam" id="PF07650">
    <property type="entry name" value="KH_2"/>
    <property type="match status" value="1"/>
</dbReference>
<dbReference type="InterPro" id="IPR027417">
    <property type="entry name" value="P-loop_NTPase"/>
</dbReference>
<dbReference type="HAMAP" id="MF_00367">
    <property type="entry name" value="GTPase_Era"/>
    <property type="match status" value="1"/>
</dbReference>
<evidence type="ECO:0000256" key="3">
    <source>
        <dbReference type="ARBA" id="ARBA00022741"/>
    </source>
</evidence>
<evidence type="ECO:0000313" key="11">
    <source>
        <dbReference type="EMBL" id="MBK9984263.1"/>
    </source>
</evidence>
<reference evidence="11 12" key="1">
    <citation type="submission" date="2020-10" db="EMBL/GenBank/DDBJ databases">
        <title>Connecting structure to function with the recovery of over 1000 high-quality activated sludge metagenome-assembled genomes encoding full-length rRNA genes using long-read sequencing.</title>
        <authorList>
            <person name="Singleton C.M."/>
            <person name="Petriglieri F."/>
            <person name="Kristensen J.M."/>
            <person name="Kirkegaard R.H."/>
            <person name="Michaelsen T.Y."/>
            <person name="Andersen M.H."/>
            <person name="Karst S.M."/>
            <person name="Dueholm M.S."/>
            <person name="Nielsen P.H."/>
            <person name="Albertsen M."/>
        </authorList>
    </citation>
    <scope>NUCLEOTIDE SEQUENCE [LARGE SCALE GENOMIC DNA]</scope>
    <source>
        <strain evidence="11">Ribe_18-Q3-R11-54_MAXAC.273</strain>
    </source>
</reference>
<keyword evidence="5 6" id="KW-0342">GTP-binding</keyword>
<dbReference type="InterPro" id="IPR004044">
    <property type="entry name" value="KH_dom_type_2"/>
</dbReference>
<keyword evidence="4 6" id="KW-0694">RNA-binding</keyword>
<dbReference type="SUPFAM" id="SSF54814">
    <property type="entry name" value="Prokaryotic type KH domain (KH-domain type II)"/>
    <property type="match status" value="1"/>
</dbReference>
<evidence type="ECO:0000259" key="9">
    <source>
        <dbReference type="PROSITE" id="PS50823"/>
    </source>
</evidence>
<dbReference type="NCBIfam" id="TIGR00436">
    <property type="entry name" value="era"/>
    <property type="match status" value="1"/>
</dbReference>
<dbReference type="Gene3D" id="3.40.50.300">
    <property type="entry name" value="P-loop containing nucleotide triphosphate hydrolases"/>
    <property type="match status" value="1"/>
</dbReference>
<dbReference type="InterPro" id="IPR030388">
    <property type="entry name" value="G_ERA_dom"/>
</dbReference>
<keyword evidence="3 6" id="KW-0547">Nucleotide-binding</keyword>
<evidence type="ECO:0000259" key="10">
    <source>
        <dbReference type="PROSITE" id="PS51713"/>
    </source>
</evidence>
<evidence type="ECO:0000256" key="2">
    <source>
        <dbReference type="ARBA" id="ARBA00020484"/>
    </source>
</evidence>
<comment type="subunit">
    <text evidence="6">Monomer.</text>
</comment>
<dbReference type="PANTHER" id="PTHR42698:SF2">
    <property type="entry name" value="GTPASE ERA-LIKE, CHLOROPLASTIC"/>
    <property type="match status" value="1"/>
</dbReference>
<dbReference type="InterPro" id="IPR015946">
    <property type="entry name" value="KH_dom-like_a/b"/>
</dbReference>
<feature type="binding site" evidence="6">
    <location>
        <begin position="106"/>
        <end position="109"/>
    </location>
    <ligand>
        <name>GTP</name>
        <dbReference type="ChEBI" id="CHEBI:37565"/>
    </ligand>
</feature>
<dbReference type="Gene3D" id="3.30.300.20">
    <property type="match status" value="1"/>
</dbReference>
<comment type="similarity">
    <text evidence="1 6 7 8">Belongs to the TRAFAC class TrmE-Era-EngA-EngB-Septin-like GTPase superfamily. Era GTPase family.</text>
</comment>
<dbReference type="NCBIfam" id="NF000908">
    <property type="entry name" value="PRK00089.1"/>
    <property type="match status" value="1"/>
</dbReference>
<dbReference type="PROSITE" id="PS50823">
    <property type="entry name" value="KH_TYPE_2"/>
    <property type="match status" value="1"/>
</dbReference>
<evidence type="ECO:0000256" key="6">
    <source>
        <dbReference type="HAMAP-Rule" id="MF_00367"/>
    </source>
</evidence>
<name>A0A9D7SYE9_9BACT</name>
<proteinExistence type="inferred from homology"/>
<keyword evidence="6" id="KW-0472">Membrane</keyword>
<feature type="binding site" evidence="6">
    <location>
        <begin position="44"/>
        <end position="48"/>
    </location>
    <ligand>
        <name>GTP</name>
        <dbReference type="ChEBI" id="CHEBI:37565"/>
    </ligand>
</feature>
<keyword evidence="6" id="KW-0690">Ribosome biogenesis</keyword>
<feature type="domain" description="Era-type G" evidence="10">
    <location>
        <begin position="1"/>
        <end position="156"/>
    </location>
</feature>
<dbReference type="SUPFAM" id="SSF52540">
    <property type="entry name" value="P-loop containing nucleoside triphosphate hydrolases"/>
    <property type="match status" value="1"/>
</dbReference>
<dbReference type="CDD" id="cd22534">
    <property type="entry name" value="KH-II_Era"/>
    <property type="match status" value="1"/>
</dbReference>
<dbReference type="GO" id="GO:0043024">
    <property type="term" value="F:ribosomal small subunit binding"/>
    <property type="evidence" value="ECO:0007669"/>
    <property type="project" value="TreeGrafter"/>
</dbReference>